<proteinExistence type="inferred from homology"/>
<dbReference type="Gene3D" id="3.50.50.60">
    <property type="entry name" value="FAD/NAD(P)-binding domain"/>
    <property type="match status" value="2"/>
</dbReference>
<dbReference type="PIRSF" id="PIRSF000350">
    <property type="entry name" value="Mercury_reductase_MerA"/>
    <property type="match status" value="1"/>
</dbReference>
<name>A0A6M4JGN4_9MOLU</name>
<evidence type="ECO:0000256" key="1">
    <source>
        <dbReference type="ARBA" id="ARBA00007532"/>
    </source>
</evidence>
<dbReference type="Pfam" id="PF02852">
    <property type="entry name" value="Pyr_redox_dim"/>
    <property type="match status" value="1"/>
</dbReference>
<dbReference type="Gene3D" id="3.30.390.30">
    <property type="match status" value="1"/>
</dbReference>
<dbReference type="InterPro" id="IPR004099">
    <property type="entry name" value="Pyr_nucl-diS_OxRdtase_dimer"/>
</dbReference>
<evidence type="ECO:0000256" key="5">
    <source>
        <dbReference type="PIRSR" id="PIRSR000350-2"/>
    </source>
</evidence>
<dbReference type="PANTHER" id="PTHR43014:SF4">
    <property type="entry name" value="PYRIDINE NUCLEOTIDE-DISULFIDE OXIDOREDUCTASE RCLA-RELATED"/>
    <property type="match status" value="1"/>
</dbReference>
<comment type="cofactor">
    <cofactor evidence="6">
        <name>FAD</name>
        <dbReference type="ChEBI" id="CHEBI:57692"/>
    </cofactor>
    <text evidence="6">Binds 1 FAD per subunit.</text>
</comment>
<keyword evidence="4 10" id="KW-0560">Oxidoreductase</keyword>
<keyword evidence="2" id="KW-0285">Flavoprotein</keyword>
<evidence type="ECO:0000256" key="7">
    <source>
        <dbReference type="PIRSR" id="PIRSR000350-4"/>
    </source>
</evidence>
<dbReference type="PRINTS" id="PR00368">
    <property type="entry name" value="FADPNR"/>
</dbReference>
<feature type="domain" description="FAD/NAD(P)-binding" evidence="9">
    <location>
        <begin position="4"/>
        <end position="316"/>
    </location>
</feature>
<dbReference type="GO" id="GO:0003955">
    <property type="term" value="F:NAD(P)H dehydrogenase (quinone) activity"/>
    <property type="evidence" value="ECO:0007669"/>
    <property type="project" value="TreeGrafter"/>
</dbReference>
<dbReference type="EMBL" id="CP053097">
    <property type="protein sequence ID" value="QJR44172.1"/>
    <property type="molecule type" value="Genomic_DNA"/>
</dbReference>
<evidence type="ECO:0000259" key="8">
    <source>
        <dbReference type="Pfam" id="PF02852"/>
    </source>
</evidence>
<dbReference type="KEGG" id="mmio:HLA92_01860"/>
<dbReference type="GO" id="GO:0004148">
    <property type="term" value="F:dihydrolipoyl dehydrogenase (NADH) activity"/>
    <property type="evidence" value="ECO:0007669"/>
    <property type="project" value="UniProtKB-EC"/>
</dbReference>
<dbReference type="InterPro" id="IPR016156">
    <property type="entry name" value="FAD/NAD-linked_Rdtase_dimer_sf"/>
</dbReference>
<dbReference type="PANTHER" id="PTHR43014">
    <property type="entry name" value="MERCURIC REDUCTASE"/>
    <property type="match status" value="1"/>
</dbReference>
<evidence type="ECO:0000256" key="3">
    <source>
        <dbReference type="ARBA" id="ARBA00022827"/>
    </source>
</evidence>
<evidence type="ECO:0000259" key="9">
    <source>
        <dbReference type="Pfam" id="PF07992"/>
    </source>
</evidence>
<dbReference type="InterPro" id="IPR036188">
    <property type="entry name" value="FAD/NAD-bd_sf"/>
</dbReference>
<dbReference type="NCBIfam" id="NF004945">
    <property type="entry name" value="PRK06292.2-3"/>
    <property type="match status" value="1"/>
</dbReference>
<organism evidence="10 11">
    <name type="scientific">Mycoplasma miroungirhinis</name>
    <dbReference type="NCBI Taxonomy" id="754516"/>
    <lineage>
        <taxon>Bacteria</taxon>
        <taxon>Bacillati</taxon>
        <taxon>Mycoplasmatota</taxon>
        <taxon>Mollicutes</taxon>
        <taxon>Mycoplasmataceae</taxon>
        <taxon>Mycoplasma</taxon>
    </lineage>
</organism>
<sequence>MNKYDIVIIGAGPGGYTLAAMLAKHSKKVAIVEKKHFGGTCINEGCISTKTLIKSAKVFEELQQANKYGFREQKLSIDFDAIQDRRLKNKQLLNTKIENLLTESGVKIYFDNATVIDEHTIQLQDQKIQFDKLVIATGAKSRELNIKGFKEAAQKGLLINSTQALNLKQLPKTLNIIGSGPISLEFAYFYATLGTKVKIFEARSFMGNYDKDLQDSIREYLQDHNIELYENVELIEFDNDALVVKIDNKKQILYAEKTLLAVGRVANVESVSTLNLELTKSGAIAVNEKMQTSIKHIYALGDVTGLMQLSSVAYKTADIITEQLLGLESETLNTNLVAWSVYINPEFSGVGLNETQLKAKGMEYNVIKFPTSALPRTLADGLNTKNGFVKFLLDKHTNQILGAFMWLEGSHLIINQIAQAMQNKISFDQLEKSVYTHPTIAEVIYYATRNFVFSKK</sequence>
<comment type="similarity">
    <text evidence="1">Belongs to the class-I pyridine nucleotide-disulfide oxidoreductase family.</text>
</comment>
<dbReference type="Pfam" id="PF07992">
    <property type="entry name" value="Pyr_redox_2"/>
    <property type="match status" value="1"/>
</dbReference>
<dbReference type="AlphaFoldDB" id="A0A6M4JGN4"/>
<evidence type="ECO:0000256" key="6">
    <source>
        <dbReference type="PIRSR" id="PIRSR000350-3"/>
    </source>
</evidence>
<feature type="binding site" evidence="6">
    <location>
        <position position="302"/>
    </location>
    <ligand>
        <name>FAD</name>
        <dbReference type="ChEBI" id="CHEBI:57692"/>
    </ligand>
</feature>
<dbReference type="FunFam" id="3.30.390.30:FF:000001">
    <property type="entry name" value="Dihydrolipoyl dehydrogenase"/>
    <property type="match status" value="1"/>
</dbReference>
<keyword evidence="3 6" id="KW-0274">FAD</keyword>
<accession>A0A6M4JGN4</accession>
<feature type="disulfide bond" description="Redox-active" evidence="7">
    <location>
        <begin position="41"/>
        <end position="46"/>
    </location>
</feature>
<feature type="binding site" evidence="6">
    <location>
        <position position="50"/>
    </location>
    <ligand>
        <name>FAD</name>
        <dbReference type="ChEBI" id="CHEBI:57692"/>
    </ligand>
</feature>
<keyword evidence="6" id="KW-0547">Nucleotide-binding</keyword>
<dbReference type="InterPro" id="IPR001100">
    <property type="entry name" value="Pyr_nuc-diS_OxRdtase"/>
</dbReference>
<dbReference type="Proteomes" id="UP000502118">
    <property type="component" value="Chromosome"/>
</dbReference>
<dbReference type="PRINTS" id="PR00411">
    <property type="entry name" value="PNDRDTASEI"/>
</dbReference>
<dbReference type="RefSeq" id="WP_171112980.1">
    <property type="nucleotide sequence ID" value="NZ_CP053097.1"/>
</dbReference>
<dbReference type="GO" id="GO:0050660">
    <property type="term" value="F:flavin adenine dinucleotide binding"/>
    <property type="evidence" value="ECO:0007669"/>
    <property type="project" value="TreeGrafter"/>
</dbReference>
<evidence type="ECO:0000256" key="2">
    <source>
        <dbReference type="ARBA" id="ARBA00022630"/>
    </source>
</evidence>
<keyword evidence="11" id="KW-1185">Reference proteome</keyword>
<dbReference type="SUPFAM" id="SSF51905">
    <property type="entry name" value="FAD/NAD(P)-binding domain"/>
    <property type="match status" value="1"/>
</dbReference>
<dbReference type="InterPro" id="IPR023753">
    <property type="entry name" value="FAD/NAD-binding_dom"/>
</dbReference>
<dbReference type="EC" id="1.8.1.4" evidence="10"/>
<evidence type="ECO:0000313" key="10">
    <source>
        <dbReference type="EMBL" id="QJR44172.1"/>
    </source>
</evidence>
<reference evidence="10 11" key="1">
    <citation type="submission" date="2020-05" db="EMBL/GenBank/DDBJ databases">
        <title>Novel Mycoplasma species detected in Mirounga angustirostris (northern elephant seal) from the USA.</title>
        <authorList>
            <person name="Volokhov D.V."/>
        </authorList>
    </citation>
    <scope>NUCLEOTIDE SEQUENCE [LARGE SCALE GENOMIC DNA]</scope>
    <source>
        <strain evidence="10 11">Mirounga ES2806-NAS</strain>
    </source>
</reference>
<gene>
    <name evidence="10" type="ORF">HLA92_01860</name>
</gene>
<feature type="binding site" evidence="6">
    <location>
        <begin position="178"/>
        <end position="185"/>
    </location>
    <ligand>
        <name>NAD(+)</name>
        <dbReference type="ChEBI" id="CHEBI:57540"/>
    </ligand>
</feature>
<protein>
    <submittedName>
        <fullName evidence="10">Dihydrolipoyl dehydrogenase</fullName>
        <ecNumber evidence="10">1.8.1.4</ecNumber>
    </submittedName>
</protein>
<dbReference type="SUPFAM" id="SSF55424">
    <property type="entry name" value="FAD/NAD-linked reductases, dimerisation (C-terminal) domain"/>
    <property type="match status" value="1"/>
</dbReference>
<evidence type="ECO:0000313" key="11">
    <source>
        <dbReference type="Proteomes" id="UP000502118"/>
    </source>
</evidence>
<feature type="binding site" evidence="6">
    <location>
        <position position="201"/>
    </location>
    <ligand>
        <name>NAD(+)</name>
        <dbReference type="ChEBI" id="CHEBI:57540"/>
    </ligand>
</feature>
<feature type="active site" description="Proton acceptor" evidence="5">
    <location>
        <position position="437"/>
    </location>
</feature>
<feature type="domain" description="Pyridine nucleotide-disulphide oxidoreductase dimerisation" evidence="8">
    <location>
        <begin position="337"/>
        <end position="444"/>
    </location>
</feature>
<keyword evidence="6" id="KW-0520">NAD</keyword>
<evidence type="ECO:0000256" key="4">
    <source>
        <dbReference type="ARBA" id="ARBA00023002"/>
    </source>
</evidence>
<feature type="binding site" evidence="6">
    <location>
        <position position="263"/>
    </location>
    <ligand>
        <name>NAD(+)</name>
        <dbReference type="ChEBI" id="CHEBI:57540"/>
    </ligand>
</feature>